<keyword evidence="5" id="KW-0964">Secreted</keyword>
<dbReference type="PROSITE" id="PS50923">
    <property type="entry name" value="SUSHI"/>
    <property type="match status" value="2"/>
</dbReference>
<evidence type="ECO:0000256" key="8">
    <source>
        <dbReference type="ARBA" id="ARBA00022670"/>
    </source>
</evidence>
<evidence type="ECO:0000313" key="23">
    <source>
        <dbReference type="EMBL" id="KAK1152951.1"/>
    </source>
</evidence>
<dbReference type="SUPFAM" id="SSF53300">
    <property type="entry name" value="vWA-like"/>
    <property type="match status" value="1"/>
</dbReference>
<dbReference type="PANTHER" id="PTHR46393">
    <property type="entry name" value="SUSHI DOMAIN-CONTAINING PROTEIN"/>
    <property type="match status" value="1"/>
</dbReference>
<name>A0AAD8CLI0_ACIOX</name>
<dbReference type="InterPro" id="IPR035976">
    <property type="entry name" value="Sushi/SCR/CCP_sf"/>
</dbReference>
<evidence type="ECO:0000256" key="5">
    <source>
        <dbReference type="ARBA" id="ARBA00022525"/>
    </source>
</evidence>
<dbReference type="Gene3D" id="2.10.70.10">
    <property type="entry name" value="Complement Module, domain 1"/>
    <property type="match status" value="3"/>
</dbReference>
<evidence type="ECO:0000256" key="9">
    <source>
        <dbReference type="ARBA" id="ARBA00022729"/>
    </source>
</evidence>
<dbReference type="SUPFAM" id="SSF57535">
    <property type="entry name" value="Complement control module/SCR domain"/>
    <property type="match status" value="3"/>
</dbReference>
<keyword evidence="9 19" id="KW-0732">Signal</keyword>
<dbReference type="PROSITE" id="PS50240">
    <property type="entry name" value="TRYPSIN_DOM"/>
    <property type="match status" value="1"/>
</dbReference>
<evidence type="ECO:0000256" key="4">
    <source>
        <dbReference type="ARBA" id="ARBA00004613"/>
    </source>
</evidence>
<dbReference type="Pfam" id="PF00089">
    <property type="entry name" value="Trypsin"/>
    <property type="match status" value="1"/>
</dbReference>
<evidence type="ECO:0000259" key="22">
    <source>
        <dbReference type="PROSITE" id="PS50923"/>
    </source>
</evidence>
<dbReference type="InterPro" id="IPR011360">
    <property type="entry name" value="Compl_C2_B"/>
</dbReference>
<dbReference type="PRINTS" id="PR00722">
    <property type="entry name" value="CHYMOTRYPSIN"/>
</dbReference>
<evidence type="ECO:0000256" key="15">
    <source>
        <dbReference type="ARBA" id="ARBA00023180"/>
    </source>
</evidence>
<dbReference type="InterPro" id="IPR009003">
    <property type="entry name" value="Peptidase_S1_PA"/>
</dbReference>
<dbReference type="InterPro" id="IPR002035">
    <property type="entry name" value="VWF_A"/>
</dbReference>
<dbReference type="GO" id="GO:0006508">
    <property type="term" value="P:proteolysis"/>
    <property type="evidence" value="ECO:0007669"/>
    <property type="project" value="UniProtKB-KW"/>
</dbReference>
<evidence type="ECO:0000256" key="14">
    <source>
        <dbReference type="ARBA" id="ARBA00023157"/>
    </source>
</evidence>
<dbReference type="PIRSF" id="PIRSF001154">
    <property type="entry name" value="Compl_C2_B"/>
    <property type="match status" value="1"/>
</dbReference>
<comment type="cofactor">
    <cofactor evidence="2">
        <name>Mg(2+)</name>
        <dbReference type="ChEBI" id="CHEBI:18420"/>
    </cofactor>
</comment>
<dbReference type="AlphaFoldDB" id="A0AAD8CLI0"/>
<keyword evidence="6" id="KW-0399">Innate immunity</keyword>
<dbReference type="EMBL" id="JAGXEW010000044">
    <property type="protein sequence ID" value="KAK1152951.1"/>
    <property type="molecule type" value="Genomic_DNA"/>
</dbReference>
<dbReference type="Pfam" id="PF00084">
    <property type="entry name" value="Sushi"/>
    <property type="match status" value="2"/>
</dbReference>
<keyword evidence="14 18" id="KW-1015">Disulfide bond</keyword>
<proteinExistence type="predicted"/>
<evidence type="ECO:0000256" key="3">
    <source>
        <dbReference type="ARBA" id="ARBA00004241"/>
    </source>
</evidence>
<dbReference type="Gene3D" id="3.40.50.410">
    <property type="entry name" value="von Willebrand factor, type A domain"/>
    <property type="match status" value="1"/>
</dbReference>
<feature type="chain" id="PRO_5042229005" description="C3/C5 convertase" evidence="19">
    <location>
        <begin position="22"/>
        <end position="706"/>
    </location>
</feature>
<dbReference type="GO" id="GO:0006956">
    <property type="term" value="P:complement activation"/>
    <property type="evidence" value="ECO:0007669"/>
    <property type="project" value="InterPro"/>
</dbReference>
<keyword evidence="10" id="KW-0677">Repeat</keyword>
<feature type="active site" description="Charge relay system" evidence="17">
    <location>
        <position position="472"/>
    </location>
</feature>
<dbReference type="SMART" id="SM00327">
    <property type="entry name" value="VWA"/>
    <property type="match status" value="1"/>
</dbReference>
<feature type="active site" description="Charge relay system" evidence="17">
    <location>
        <position position="656"/>
    </location>
</feature>
<dbReference type="InterPro" id="IPR033116">
    <property type="entry name" value="TRYPSIN_SER"/>
</dbReference>
<feature type="domain" description="VWFA" evidence="20">
    <location>
        <begin position="239"/>
        <end position="414"/>
    </location>
</feature>
<evidence type="ECO:0000256" key="7">
    <source>
        <dbReference type="ARBA" id="ARBA00022659"/>
    </source>
</evidence>
<dbReference type="InterPro" id="IPR001314">
    <property type="entry name" value="Peptidase_S1A"/>
</dbReference>
<comment type="caution">
    <text evidence="18">Lacks conserved residue(s) required for the propagation of feature annotation.</text>
</comment>
<dbReference type="GO" id="GO:0009617">
    <property type="term" value="P:response to bacterium"/>
    <property type="evidence" value="ECO:0007669"/>
    <property type="project" value="TreeGrafter"/>
</dbReference>
<comment type="subcellular location">
    <subcellularLocation>
        <location evidence="3">Cell surface</location>
    </subcellularLocation>
    <subcellularLocation>
        <location evidence="4">Secreted</location>
    </subcellularLocation>
</comment>
<dbReference type="GO" id="GO:0009986">
    <property type="term" value="C:cell surface"/>
    <property type="evidence" value="ECO:0007669"/>
    <property type="project" value="UniProtKB-SubCell"/>
</dbReference>
<dbReference type="InterPro" id="IPR043504">
    <property type="entry name" value="Peptidase_S1_PA_chymotrypsin"/>
</dbReference>
<keyword evidence="11" id="KW-0378">Hydrolase</keyword>
<evidence type="ECO:0000256" key="11">
    <source>
        <dbReference type="ARBA" id="ARBA00022801"/>
    </source>
</evidence>
<evidence type="ECO:0000256" key="10">
    <source>
        <dbReference type="ARBA" id="ARBA00022737"/>
    </source>
</evidence>
<dbReference type="GO" id="GO:0045087">
    <property type="term" value="P:innate immune response"/>
    <property type="evidence" value="ECO:0007669"/>
    <property type="project" value="UniProtKB-KW"/>
</dbReference>
<dbReference type="GO" id="GO:0004252">
    <property type="term" value="F:serine-type endopeptidase activity"/>
    <property type="evidence" value="ECO:0007669"/>
    <property type="project" value="InterPro"/>
</dbReference>
<feature type="domain" description="Sushi" evidence="22">
    <location>
        <begin position="153"/>
        <end position="210"/>
    </location>
</feature>
<evidence type="ECO:0000256" key="13">
    <source>
        <dbReference type="ARBA" id="ARBA00022859"/>
    </source>
</evidence>
<dbReference type="PANTHER" id="PTHR46393:SF7">
    <property type="entry name" value="COMPLEMENT C2"/>
    <property type="match status" value="1"/>
</dbReference>
<feature type="domain" description="Sushi" evidence="22">
    <location>
        <begin position="91"/>
        <end position="150"/>
    </location>
</feature>
<evidence type="ECO:0000256" key="16">
    <source>
        <dbReference type="ARBA" id="ARBA00029636"/>
    </source>
</evidence>
<comment type="cofactor">
    <cofactor evidence="1">
        <name>Mn(2+)</name>
        <dbReference type="ChEBI" id="CHEBI:29035"/>
    </cofactor>
</comment>
<keyword evidence="24" id="KW-1185">Reference proteome</keyword>
<keyword evidence="12" id="KW-0720">Serine protease</keyword>
<keyword evidence="15" id="KW-0325">Glycoprotein</keyword>
<protein>
    <recommendedName>
        <fullName evidence="16">C3/C5 convertase</fullName>
    </recommendedName>
</protein>
<dbReference type="SMART" id="SM00032">
    <property type="entry name" value="CCP"/>
    <property type="match status" value="3"/>
</dbReference>
<reference evidence="23" key="1">
    <citation type="submission" date="2022-02" db="EMBL/GenBank/DDBJ databases">
        <title>Atlantic sturgeon de novo genome assembly.</title>
        <authorList>
            <person name="Stock M."/>
            <person name="Klopp C."/>
            <person name="Guiguen Y."/>
            <person name="Cabau C."/>
            <person name="Parinello H."/>
            <person name="Santidrian Yebra-Pimentel E."/>
            <person name="Kuhl H."/>
            <person name="Dirks R.P."/>
            <person name="Guessner J."/>
            <person name="Wuertz S."/>
            <person name="Du K."/>
            <person name="Schartl M."/>
        </authorList>
    </citation>
    <scope>NUCLEOTIDE SEQUENCE</scope>
    <source>
        <strain evidence="23">STURGEONOMICS-FGT-2020</strain>
        <tissue evidence="23">Whole blood</tissue>
    </source>
</reference>
<evidence type="ECO:0000259" key="20">
    <source>
        <dbReference type="PROSITE" id="PS50234"/>
    </source>
</evidence>
<accession>A0AAD8CLI0</accession>
<keyword evidence="8" id="KW-0645">Protease</keyword>
<dbReference type="Proteomes" id="UP001230051">
    <property type="component" value="Unassembled WGS sequence"/>
</dbReference>
<dbReference type="Pfam" id="PF00092">
    <property type="entry name" value="VWA"/>
    <property type="match status" value="1"/>
</dbReference>
<feature type="disulfide bond" evidence="18">
    <location>
        <begin position="121"/>
        <end position="148"/>
    </location>
</feature>
<sequence length="706" mass="79175">MESDRGLFLVLCWIIINPVLCETLCNESVKIARGEVRYPVTREVGSVLKYMCPNYTRAFPVSWRVCMKNGQWSPLRNSFLERATTASCVPYSCSGHISLENGRYFPRRTKFSIGSMVHFECDSGFNMFGSPNRTCLATGKWSGKMTICDSGETFCPNPGIPLGGQRIGARFWEGQQVRYTCYRGMVLRGPEQRTCRSDGSWTGTEPRCEERFSFDEPEAVGKHLNMAEEVITNTDKGIHMYFVVKVSASIGKENIEKVQQFVEATIEKYTDFSKVLRSSVVIFASTADEIMALKDNSLDDLDFMKFLNRTGCNTGEALSLVLNSIKENLDWKKPAKQVILLITNGRHNMGPSPYALIQNITDVIPEPTKNLDIFTIGIGDASKEELDRIASQRQEPRSFYLPDYEALDKIYPEENPNACGVRGVKEVHYGRVYKGTEAGQQQWPWQAFLKMTDNVQGGGSIIADRWILTAAHVLMKSATATYDPSEITVFLGVTRTTVKELHGNGMSVEKVFVHKDYVYNNDESHSQVFAHDVGLLKLNRTIKYSDKRRPVCLPCTEELSEILSLPNLDWNKQCQYQDRILTGNGGEDFRTVTGYISGWGGWGKSGKKRTSNSLLFGEISIKGRDICSKSYPFPLPFPDDRFCAIGEDVDACGGDSGGPFVIKTKGRWIQVGIVSHGSSTKCTSGTMGYYASVPKHMDWIRQQLDE</sequence>
<dbReference type="CDD" id="cd00190">
    <property type="entry name" value="Tryp_SPc"/>
    <property type="match status" value="1"/>
</dbReference>
<evidence type="ECO:0000256" key="2">
    <source>
        <dbReference type="ARBA" id="ARBA00001946"/>
    </source>
</evidence>
<dbReference type="SMART" id="SM00020">
    <property type="entry name" value="Tryp_SPc"/>
    <property type="match status" value="1"/>
</dbReference>
<evidence type="ECO:0000256" key="1">
    <source>
        <dbReference type="ARBA" id="ARBA00001936"/>
    </source>
</evidence>
<evidence type="ECO:0000256" key="12">
    <source>
        <dbReference type="ARBA" id="ARBA00022825"/>
    </source>
</evidence>
<dbReference type="Gene3D" id="2.40.10.10">
    <property type="entry name" value="Trypsin-like serine proteases"/>
    <property type="match status" value="1"/>
</dbReference>
<keyword evidence="13" id="KW-0391">Immunity</keyword>
<evidence type="ECO:0000256" key="18">
    <source>
        <dbReference type="PROSITE-ProRule" id="PRU00302"/>
    </source>
</evidence>
<comment type="caution">
    <text evidence="23">The sequence shown here is derived from an EMBL/GenBank/DDBJ whole genome shotgun (WGS) entry which is preliminary data.</text>
</comment>
<evidence type="ECO:0000313" key="24">
    <source>
        <dbReference type="Proteomes" id="UP001230051"/>
    </source>
</evidence>
<dbReference type="FunFam" id="2.40.10.10:FF:000068">
    <property type="entry name" value="transmembrane protease serine 2"/>
    <property type="match status" value="1"/>
</dbReference>
<dbReference type="PROSITE" id="PS00135">
    <property type="entry name" value="TRYPSIN_SER"/>
    <property type="match status" value="1"/>
</dbReference>
<evidence type="ECO:0000256" key="6">
    <source>
        <dbReference type="ARBA" id="ARBA00022588"/>
    </source>
</evidence>
<dbReference type="InterPro" id="IPR000436">
    <property type="entry name" value="Sushi_SCR_CCP_dom"/>
</dbReference>
<dbReference type="InterPro" id="IPR001254">
    <property type="entry name" value="Trypsin_dom"/>
</dbReference>
<feature type="domain" description="Peptidase S1" evidence="21">
    <location>
        <begin position="432"/>
        <end position="705"/>
    </location>
</feature>
<dbReference type="SUPFAM" id="SSF50494">
    <property type="entry name" value="Trypsin-like serine proteases"/>
    <property type="match status" value="1"/>
</dbReference>
<dbReference type="InterPro" id="IPR036465">
    <property type="entry name" value="vWFA_dom_sf"/>
</dbReference>
<dbReference type="GO" id="GO:0070062">
    <property type="term" value="C:extracellular exosome"/>
    <property type="evidence" value="ECO:0007669"/>
    <property type="project" value="TreeGrafter"/>
</dbReference>
<keyword evidence="7 18" id="KW-0768">Sushi</keyword>
<dbReference type="PROSITE" id="PS50234">
    <property type="entry name" value="VWFA"/>
    <property type="match status" value="1"/>
</dbReference>
<feature type="active site" description="Charge relay system" evidence="17">
    <location>
        <position position="532"/>
    </location>
</feature>
<gene>
    <name evidence="23" type="primary">C2</name>
    <name evidence="23" type="ORF">AOXY_G30685</name>
</gene>
<dbReference type="CDD" id="cd00033">
    <property type="entry name" value="CCP"/>
    <property type="match status" value="3"/>
</dbReference>
<feature type="signal peptide" evidence="19">
    <location>
        <begin position="1"/>
        <end position="21"/>
    </location>
</feature>
<feature type="disulfide bond" evidence="18">
    <location>
        <begin position="181"/>
        <end position="208"/>
    </location>
</feature>
<evidence type="ECO:0000256" key="17">
    <source>
        <dbReference type="PIRSR" id="PIRSR001154-1"/>
    </source>
</evidence>
<organism evidence="23 24">
    <name type="scientific">Acipenser oxyrinchus oxyrinchus</name>
    <dbReference type="NCBI Taxonomy" id="40147"/>
    <lineage>
        <taxon>Eukaryota</taxon>
        <taxon>Metazoa</taxon>
        <taxon>Chordata</taxon>
        <taxon>Craniata</taxon>
        <taxon>Vertebrata</taxon>
        <taxon>Euteleostomi</taxon>
        <taxon>Actinopterygii</taxon>
        <taxon>Chondrostei</taxon>
        <taxon>Acipenseriformes</taxon>
        <taxon>Acipenseridae</taxon>
        <taxon>Acipenser</taxon>
    </lineage>
</organism>
<evidence type="ECO:0000256" key="19">
    <source>
        <dbReference type="SAM" id="SignalP"/>
    </source>
</evidence>
<evidence type="ECO:0000259" key="21">
    <source>
        <dbReference type="PROSITE" id="PS50240"/>
    </source>
</evidence>